<proteinExistence type="predicted"/>
<dbReference type="EMBL" id="CP031310">
    <property type="protein sequence ID" value="QCC51386.1"/>
    <property type="molecule type" value="Genomic_DNA"/>
</dbReference>
<evidence type="ECO:0000256" key="1">
    <source>
        <dbReference type="SAM" id="MobiDB-lite"/>
    </source>
</evidence>
<dbReference type="Proteomes" id="UP000296706">
    <property type="component" value="Chromosome"/>
</dbReference>
<keyword evidence="3" id="KW-1185">Reference proteome</keyword>
<dbReference type="AlphaFoldDB" id="A0A4D6HDR4"/>
<accession>A0A4D6HDR4</accession>
<dbReference type="OrthoDB" id="7531at2157"/>
<feature type="compositionally biased region" description="Polar residues" evidence="1">
    <location>
        <begin position="105"/>
        <end position="117"/>
    </location>
</feature>
<name>A0A4D6HDR4_9EURY</name>
<reference evidence="2 3" key="1">
    <citation type="journal article" date="2019" name="Nat. Commun.">
        <title>A new type of DNA phosphorothioation-based antiviral system in archaea.</title>
        <authorList>
            <person name="Xiong L."/>
            <person name="Liu S."/>
            <person name="Chen S."/>
            <person name="Xiao Y."/>
            <person name="Zhu B."/>
            <person name="Gao Y."/>
            <person name="Zhang Y."/>
            <person name="Chen B."/>
            <person name="Luo J."/>
            <person name="Deng Z."/>
            <person name="Chen X."/>
            <person name="Wang L."/>
            <person name="Chen S."/>
        </authorList>
    </citation>
    <scope>NUCLEOTIDE SEQUENCE [LARGE SCALE GENOMIC DNA]</scope>
    <source>
        <strain evidence="2 3">CBA1105</strain>
    </source>
</reference>
<dbReference type="RefSeq" id="WP_049995004.1">
    <property type="nucleotide sequence ID" value="NZ_CP031310.1"/>
</dbReference>
<gene>
    <name evidence="2" type="ORF">DV733_09075</name>
</gene>
<organism evidence="2 3">
    <name type="scientific">Halapricum salinum</name>
    <dbReference type="NCBI Taxonomy" id="1457250"/>
    <lineage>
        <taxon>Archaea</taxon>
        <taxon>Methanobacteriati</taxon>
        <taxon>Methanobacteriota</taxon>
        <taxon>Stenosarchaea group</taxon>
        <taxon>Halobacteria</taxon>
        <taxon>Halobacteriales</taxon>
        <taxon>Haloarculaceae</taxon>
        <taxon>Halapricum</taxon>
    </lineage>
</organism>
<feature type="region of interest" description="Disordered" evidence="1">
    <location>
        <begin position="83"/>
        <end position="117"/>
    </location>
</feature>
<protein>
    <submittedName>
        <fullName evidence="2">Uncharacterized protein</fullName>
    </submittedName>
</protein>
<evidence type="ECO:0000313" key="3">
    <source>
        <dbReference type="Proteomes" id="UP000296706"/>
    </source>
</evidence>
<dbReference type="GeneID" id="39848012"/>
<sequence length="117" mass="12593">MNAQTRSDRQLPNTGPFDRLYDRAAETLLGRQGLLEGVLARLCTDPVANLPTVTVETIGMALRTSDLKADFPGSDSADSLAAFEVRSSSSVRDSTRCSRPRRSANGWTSGFRGSNAT</sequence>
<dbReference type="KEGG" id="hsn:DV733_09075"/>
<evidence type="ECO:0000313" key="2">
    <source>
        <dbReference type="EMBL" id="QCC51386.1"/>
    </source>
</evidence>